<gene>
    <name evidence="1" type="ORF">OV079_11620</name>
    <name evidence="2" type="ORF">OV079_15300</name>
    <name evidence="3" type="ORF">OV079_16800</name>
    <name evidence="4" type="ORF">OV079_34355</name>
    <name evidence="5" type="ORF">OV079_38635</name>
</gene>
<evidence type="ECO:0000313" key="4">
    <source>
        <dbReference type="EMBL" id="MCY1010561.1"/>
    </source>
</evidence>
<evidence type="ECO:0000313" key="2">
    <source>
        <dbReference type="EMBL" id="MCY1006896.1"/>
    </source>
</evidence>
<accession>A0A9X3ELH4</accession>
<evidence type="ECO:0000313" key="6">
    <source>
        <dbReference type="Proteomes" id="UP001150924"/>
    </source>
</evidence>
<protein>
    <submittedName>
        <fullName evidence="1">Uncharacterized protein</fullName>
    </submittedName>
</protein>
<name>A0A9X3ELH4_9BACT</name>
<evidence type="ECO:0000313" key="3">
    <source>
        <dbReference type="EMBL" id="MCY1007184.1"/>
    </source>
</evidence>
<dbReference type="RefSeq" id="WP_267768255.1">
    <property type="nucleotide sequence ID" value="NZ_JAPNKE010000002.1"/>
</dbReference>
<reference evidence="1" key="1">
    <citation type="submission" date="2022-11" db="EMBL/GenBank/DDBJ databases">
        <title>Minimal conservation of predation-associated metabolite biosynthetic gene clusters underscores biosynthetic potential of Myxococcota including descriptions for ten novel species: Archangium lansinium sp. nov., Myxococcus landrumus sp. nov., Nannocystis bai.</title>
        <authorList>
            <person name="Ahearne A."/>
            <person name="Stevens C."/>
            <person name="Phillips K."/>
        </authorList>
    </citation>
    <scope>NUCLEOTIDE SEQUENCE</scope>
    <source>
        <strain evidence="1">Na p29</strain>
    </source>
</reference>
<proteinExistence type="predicted"/>
<dbReference type="EMBL" id="JAPNKE010000002">
    <property type="protein sequence ID" value="MCY1006896.1"/>
    <property type="molecule type" value="Genomic_DNA"/>
</dbReference>
<keyword evidence="6" id="KW-1185">Reference proteome</keyword>
<comment type="caution">
    <text evidence="1">The sequence shown here is derived from an EMBL/GenBank/DDBJ whole genome shotgun (WGS) entry which is preliminary data.</text>
</comment>
<dbReference type="Proteomes" id="UP001150924">
    <property type="component" value="Unassembled WGS sequence"/>
</dbReference>
<dbReference type="AlphaFoldDB" id="A0A9X3ELH4"/>
<organism evidence="1 6">
    <name type="scientific">Nannocystis pusilla</name>
    <dbReference type="NCBI Taxonomy" id="889268"/>
    <lineage>
        <taxon>Bacteria</taxon>
        <taxon>Pseudomonadati</taxon>
        <taxon>Myxococcota</taxon>
        <taxon>Polyangia</taxon>
        <taxon>Nannocystales</taxon>
        <taxon>Nannocystaceae</taxon>
        <taxon>Nannocystis</taxon>
    </lineage>
</organism>
<sequence length="107" mass="12218">MSRPRTTARRAVPDTDDDLRAVEQFFRRRPNLAHIRVRHRGALITLESGPSNDPIPHARLRRVAGQIWQLEMATHTGRWQPTPLRAPRDALLEALVADFGWVLTPQA</sequence>
<evidence type="ECO:0000313" key="5">
    <source>
        <dbReference type="EMBL" id="MCY1011380.1"/>
    </source>
</evidence>
<dbReference type="EMBL" id="JAPNKE010000002">
    <property type="protein sequence ID" value="MCY1011380.1"/>
    <property type="molecule type" value="Genomic_DNA"/>
</dbReference>
<evidence type="ECO:0000313" key="1">
    <source>
        <dbReference type="EMBL" id="MCY1006197.1"/>
    </source>
</evidence>
<dbReference type="EMBL" id="JAPNKE010000002">
    <property type="protein sequence ID" value="MCY1006197.1"/>
    <property type="molecule type" value="Genomic_DNA"/>
</dbReference>
<dbReference type="EMBL" id="JAPNKE010000002">
    <property type="protein sequence ID" value="MCY1007184.1"/>
    <property type="molecule type" value="Genomic_DNA"/>
</dbReference>
<dbReference type="EMBL" id="JAPNKE010000002">
    <property type="protein sequence ID" value="MCY1010561.1"/>
    <property type="molecule type" value="Genomic_DNA"/>
</dbReference>